<comment type="caution">
    <text evidence="1">The sequence shown here is derived from an EMBL/GenBank/DDBJ whole genome shotgun (WGS) entry which is preliminary data.</text>
</comment>
<dbReference type="PANTHER" id="PTHR33558">
    <property type="entry name" value="GLUTAREDOXIN-LIKE PROTEIN C5ORF63 HOMOLOG"/>
    <property type="match status" value="1"/>
</dbReference>
<dbReference type="PANTHER" id="PTHR33558:SF1">
    <property type="entry name" value="GLUTAREDOXIN-LIKE PROTEIN C5ORF63 HOMOLOG"/>
    <property type="match status" value="1"/>
</dbReference>
<evidence type="ECO:0008006" key="3">
    <source>
        <dbReference type="Google" id="ProtNLM"/>
    </source>
</evidence>
<dbReference type="SUPFAM" id="SSF52833">
    <property type="entry name" value="Thioredoxin-like"/>
    <property type="match status" value="1"/>
</dbReference>
<dbReference type="Pfam" id="PF05768">
    <property type="entry name" value="Glrx-like"/>
    <property type="match status" value="1"/>
</dbReference>
<sequence length="84" mass="10067">MSKITLYSKPDCSLCDKAETLLRKLQRDFKYEIEIVDITRDQTLFERYCFDIPVILLDGVERFRGRMSEEELQVAFRERIAKSR</sequence>
<evidence type="ECO:0000313" key="1">
    <source>
        <dbReference type="EMBL" id="OGF56916.1"/>
    </source>
</evidence>
<accession>A0A1F5V0I1</accession>
<gene>
    <name evidence="1" type="ORF">A2Z21_07390</name>
</gene>
<dbReference type="STRING" id="1817864.A2Z21_07390"/>
<proteinExistence type="predicted"/>
<dbReference type="AlphaFoldDB" id="A0A1F5V0I1"/>
<dbReference type="InterPro" id="IPR052565">
    <property type="entry name" value="Glutaredoxin-like_YDR286C"/>
</dbReference>
<dbReference type="Proteomes" id="UP000179157">
    <property type="component" value="Unassembled WGS sequence"/>
</dbReference>
<dbReference type="InterPro" id="IPR008554">
    <property type="entry name" value="Glutaredoxin-like"/>
</dbReference>
<name>A0A1F5V0I1_FRAXR</name>
<dbReference type="InterPro" id="IPR036249">
    <property type="entry name" value="Thioredoxin-like_sf"/>
</dbReference>
<evidence type="ECO:0000313" key="2">
    <source>
        <dbReference type="Proteomes" id="UP000179157"/>
    </source>
</evidence>
<reference evidence="1 2" key="1">
    <citation type="journal article" date="2016" name="Nat. Commun.">
        <title>Thousands of microbial genomes shed light on interconnected biogeochemical processes in an aquifer system.</title>
        <authorList>
            <person name="Anantharaman K."/>
            <person name="Brown C.T."/>
            <person name="Hug L.A."/>
            <person name="Sharon I."/>
            <person name="Castelle C.J."/>
            <person name="Probst A.J."/>
            <person name="Thomas B.C."/>
            <person name="Singh A."/>
            <person name="Wilkins M.J."/>
            <person name="Karaoz U."/>
            <person name="Brodie E.L."/>
            <person name="Williams K.H."/>
            <person name="Hubbard S.S."/>
            <person name="Banfield J.F."/>
        </authorList>
    </citation>
    <scope>NUCLEOTIDE SEQUENCE [LARGE SCALE GENOMIC DNA]</scope>
    <source>
        <strain evidence="2">RBG_16_55_9</strain>
    </source>
</reference>
<organism evidence="1 2">
    <name type="scientific">Fraserbacteria sp. (strain RBG_16_55_9)</name>
    <dbReference type="NCBI Taxonomy" id="1817864"/>
    <lineage>
        <taxon>Bacteria</taxon>
        <taxon>Candidatus Fraseribacteriota</taxon>
    </lineage>
</organism>
<dbReference type="EMBL" id="MFGX01000023">
    <property type="protein sequence ID" value="OGF56916.1"/>
    <property type="molecule type" value="Genomic_DNA"/>
</dbReference>
<dbReference type="Gene3D" id="3.40.30.10">
    <property type="entry name" value="Glutaredoxin"/>
    <property type="match status" value="1"/>
</dbReference>
<protein>
    <recommendedName>
        <fullName evidence="3">Glutaredoxin</fullName>
    </recommendedName>
</protein>